<evidence type="ECO:0000313" key="2">
    <source>
        <dbReference type="EMBL" id="PZC73734.1"/>
    </source>
</evidence>
<dbReference type="OrthoDB" id="1737200at2759"/>
<accession>A0A2W1BJ71</accession>
<evidence type="ECO:0000256" key="1">
    <source>
        <dbReference type="SAM" id="MobiDB-lite"/>
    </source>
</evidence>
<gene>
    <name evidence="2" type="primary">HaOG208918</name>
    <name evidence="2" type="ORF">B5X24_HaOG208918</name>
</gene>
<dbReference type="Proteomes" id="UP000249218">
    <property type="component" value="Unassembled WGS sequence"/>
</dbReference>
<protein>
    <submittedName>
        <fullName evidence="2">Uncharacterized protein</fullName>
    </submittedName>
</protein>
<feature type="compositionally biased region" description="Basic and acidic residues" evidence="1">
    <location>
        <begin position="16"/>
        <end position="34"/>
    </location>
</feature>
<name>A0A2W1BJ71_HELAM</name>
<proteinExistence type="predicted"/>
<organism evidence="2 3">
    <name type="scientific">Helicoverpa armigera</name>
    <name type="common">Cotton bollworm</name>
    <name type="synonym">Heliothis armigera</name>
    <dbReference type="NCBI Taxonomy" id="29058"/>
    <lineage>
        <taxon>Eukaryota</taxon>
        <taxon>Metazoa</taxon>
        <taxon>Ecdysozoa</taxon>
        <taxon>Arthropoda</taxon>
        <taxon>Hexapoda</taxon>
        <taxon>Insecta</taxon>
        <taxon>Pterygota</taxon>
        <taxon>Neoptera</taxon>
        <taxon>Endopterygota</taxon>
        <taxon>Lepidoptera</taxon>
        <taxon>Glossata</taxon>
        <taxon>Ditrysia</taxon>
        <taxon>Noctuoidea</taxon>
        <taxon>Noctuidae</taxon>
        <taxon>Heliothinae</taxon>
        <taxon>Helicoverpa</taxon>
    </lineage>
</organism>
<evidence type="ECO:0000313" key="3">
    <source>
        <dbReference type="Proteomes" id="UP000249218"/>
    </source>
</evidence>
<feature type="region of interest" description="Disordered" evidence="1">
    <location>
        <begin position="1"/>
        <end position="34"/>
    </location>
</feature>
<reference evidence="2 3" key="1">
    <citation type="journal article" date="2017" name="BMC Biol.">
        <title>Genomic innovations, transcriptional plasticity and gene loss underlying the evolution and divergence of two highly polyphagous and invasive Helicoverpa pest species.</title>
        <authorList>
            <person name="Pearce S.L."/>
            <person name="Clarke D.F."/>
            <person name="East P.D."/>
            <person name="Elfekih S."/>
            <person name="Gordon K.H."/>
            <person name="Jermiin L.S."/>
            <person name="McGaughran A."/>
            <person name="Oakeshott J.G."/>
            <person name="Papanikolaou A."/>
            <person name="Perera O.P."/>
            <person name="Rane R.V."/>
            <person name="Richards S."/>
            <person name="Tay W.T."/>
            <person name="Walsh T.K."/>
            <person name="Anderson A."/>
            <person name="Anderson C.J."/>
            <person name="Asgari S."/>
            <person name="Board P.G."/>
            <person name="Bretschneider A."/>
            <person name="Campbell P.M."/>
            <person name="Chertemps T."/>
            <person name="Christeller J.T."/>
            <person name="Coppin C.W."/>
            <person name="Downes S.J."/>
            <person name="Duan G."/>
            <person name="Farnsworth C.A."/>
            <person name="Good R.T."/>
            <person name="Han L.B."/>
            <person name="Han Y.C."/>
            <person name="Hatje K."/>
            <person name="Horne I."/>
            <person name="Huang Y.P."/>
            <person name="Hughes D.S."/>
            <person name="Jacquin-Joly E."/>
            <person name="James W."/>
            <person name="Jhangiani S."/>
            <person name="Kollmar M."/>
            <person name="Kuwar S.S."/>
            <person name="Li S."/>
            <person name="Liu N.Y."/>
            <person name="Maibeche M.T."/>
            <person name="Miller J.R."/>
            <person name="Montagne N."/>
            <person name="Perry T."/>
            <person name="Qu J."/>
            <person name="Song S.V."/>
            <person name="Sutton G.G."/>
            <person name="Vogel H."/>
            <person name="Walenz B.P."/>
            <person name="Xu W."/>
            <person name="Zhang H.J."/>
            <person name="Zou Z."/>
            <person name="Batterham P."/>
            <person name="Edwards O.R."/>
            <person name="Feyereisen R."/>
            <person name="Gibbs R.A."/>
            <person name="Heckel D.G."/>
            <person name="McGrath A."/>
            <person name="Robin C."/>
            <person name="Scherer S.E."/>
            <person name="Worley K.C."/>
            <person name="Wu Y.D."/>
        </authorList>
    </citation>
    <scope>NUCLEOTIDE SEQUENCE [LARGE SCALE GENOMIC DNA]</scope>
    <source>
        <strain evidence="2">Harm_GR_Male_#8</strain>
        <tissue evidence="2">Whole organism</tissue>
    </source>
</reference>
<sequence length="72" mass="8688">MDIVKSLQLRRKSSSKRHDYDEAEDDSRKSSEQLDKTVTQMKRQYIFIPHTSLDKFEYVKNDVMFIEFIVNQ</sequence>
<keyword evidence="3" id="KW-1185">Reference proteome</keyword>
<dbReference type="EMBL" id="KZ150088">
    <property type="protein sequence ID" value="PZC73734.1"/>
    <property type="molecule type" value="Genomic_DNA"/>
</dbReference>
<dbReference type="AlphaFoldDB" id="A0A2W1BJ71"/>